<name>A0ABU8S5Y0_9SPHN</name>
<protein>
    <submittedName>
        <fullName evidence="2">Methylamine dehydrogenase</fullName>
    </submittedName>
</protein>
<dbReference type="Gene3D" id="3.40.30.10">
    <property type="entry name" value="Glutaredoxin"/>
    <property type="match status" value="1"/>
</dbReference>
<dbReference type="SUPFAM" id="SSF52833">
    <property type="entry name" value="Thioredoxin-like"/>
    <property type="match status" value="1"/>
</dbReference>
<reference evidence="2 3" key="1">
    <citation type="submission" date="2024-03" db="EMBL/GenBank/DDBJ databases">
        <authorList>
            <person name="Jo J.-H."/>
        </authorList>
    </citation>
    <scope>NUCLEOTIDE SEQUENCE [LARGE SCALE GENOMIC DNA]</scope>
    <source>
        <strain evidence="2 3">AS3R-12</strain>
    </source>
</reference>
<evidence type="ECO:0000259" key="1">
    <source>
        <dbReference type="PROSITE" id="PS51352"/>
    </source>
</evidence>
<sequence>MITSALVSQLALWLAVFILAVLVAALARQVGVLHERIAPAGALALGKQISVGEPGPSMALIAVDGSRITIGGVRPARSQLLFFVSPDCPVCKSLLPVVRSTAAAEADWLDLVFVSDGPPAPHHEMITRHGLAGTPYVLSEQLGRRLSVSKLPYGVLLDENGAIAAFGLVNTREHLESLFEAKEHGVASIQQYLARRQAGENR</sequence>
<dbReference type="RefSeq" id="WP_339965409.1">
    <property type="nucleotide sequence ID" value="NZ_JBBHJY010000002.1"/>
</dbReference>
<feature type="domain" description="Thioredoxin" evidence="1">
    <location>
        <begin position="49"/>
        <end position="184"/>
    </location>
</feature>
<accession>A0ABU8S5Y0</accession>
<dbReference type="InterPro" id="IPR036249">
    <property type="entry name" value="Thioredoxin-like_sf"/>
</dbReference>
<dbReference type="InterPro" id="IPR013766">
    <property type="entry name" value="Thioredoxin_domain"/>
</dbReference>
<dbReference type="EMBL" id="JBBHJY010000002">
    <property type="protein sequence ID" value="MEJ6009373.1"/>
    <property type="molecule type" value="Genomic_DNA"/>
</dbReference>
<organism evidence="2 3">
    <name type="scientific">Novosphingobium aquae</name>
    <dbReference type="NCBI Taxonomy" id="3133435"/>
    <lineage>
        <taxon>Bacteria</taxon>
        <taxon>Pseudomonadati</taxon>
        <taxon>Pseudomonadota</taxon>
        <taxon>Alphaproteobacteria</taxon>
        <taxon>Sphingomonadales</taxon>
        <taxon>Sphingomonadaceae</taxon>
        <taxon>Novosphingobium</taxon>
    </lineage>
</organism>
<evidence type="ECO:0000313" key="2">
    <source>
        <dbReference type="EMBL" id="MEJ6009373.1"/>
    </source>
</evidence>
<dbReference type="PROSITE" id="PS51352">
    <property type="entry name" value="THIOREDOXIN_2"/>
    <property type="match status" value="1"/>
</dbReference>
<keyword evidence="3" id="KW-1185">Reference proteome</keyword>
<proteinExistence type="predicted"/>
<gene>
    <name evidence="2" type="ORF">WG900_05520</name>
</gene>
<evidence type="ECO:0000313" key="3">
    <source>
        <dbReference type="Proteomes" id="UP001379235"/>
    </source>
</evidence>
<dbReference type="Proteomes" id="UP001379235">
    <property type="component" value="Unassembled WGS sequence"/>
</dbReference>
<comment type="caution">
    <text evidence="2">The sequence shown here is derived from an EMBL/GenBank/DDBJ whole genome shotgun (WGS) entry which is preliminary data.</text>
</comment>